<dbReference type="PANTHER" id="PTHR24148">
    <property type="entry name" value="ANKYRIN REPEAT DOMAIN-CONTAINING PROTEIN 39 HOMOLOG-RELATED"/>
    <property type="match status" value="1"/>
</dbReference>
<keyword evidence="3" id="KW-1185">Reference proteome</keyword>
<dbReference type="EMBL" id="JAULSW010000004">
    <property type="protein sequence ID" value="KAK3385781.1"/>
    <property type="molecule type" value="Genomic_DNA"/>
</dbReference>
<evidence type="ECO:0000313" key="3">
    <source>
        <dbReference type="Proteomes" id="UP001285441"/>
    </source>
</evidence>
<dbReference type="AlphaFoldDB" id="A0AAE0NQH3"/>
<dbReference type="Proteomes" id="UP001285441">
    <property type="component" value="Unassembled WGS sequence"/>
</dbReference>
<sequence length="632" mass="70508">MAKSNPLIHESLEGDAQFRLLHLEPGTGDADVHFTLHVADLDEYPEYEAISYCWGDPAATSTVYCQGHPIEVTNSLSSGLKRLRRSDGIRILWADAICINQYDIPERNRQVMLMSRIYAQPSKVLVWLGDDTTGLEGLDECLKGAHEVLPEEVFDPHVLATNSRKVFLENSIKRKENKPNFSDHDWTPFNNLLCRPWFDRRWIIQEVSLSGAAVPTLIICGDVELMWNDLASVAYRLAAYSIVPLISGLSVINYYAPYMASFFAEGARPVHMLSAVTMTYLLKQYRLEANLVDAVIATPLFKCSDPRDHLYSLLSLSPRSSGLVADYSLSVEEVCMNFATATISRDKDLRVLSLAPHTAFMPGGMEPKRLDLPSWVPDLTCQGGINPLVSYTIREQLFHAGGRGTEEEEQPVIRVADDGRILHLRGRIVDKIAAKAICSIDIPFPTDEDILPKTGWGARLKMRQRNLFQNCRDVAADGDWAGKGKELEAAFSEAVLCGMTGMRDPLPQDVVDAVPYYVSYVFDYFDPDWKLTDELRDKLLTYGALIETSLMGVSEGRCFCKTESGRMGQAPALARVGDVFCVVLGAEVPYVLRPHPEKEGTYTLLGDAYLRGVMQGEALTDSRYETVDISIE</sequence>
<accession>A0AAE0NQH3</accession>
<feature type="domain" description="Heterokaryon incompatibility" evidence="1">
    <location>
        <begin position="47"/>
        <end position="206"/>
    </location>
</feature>
<evidence type="ECO:0000259" key="1">
    <source>
        <dbReference type="Pfam" id="PF06985"/>
    </source>
</evidence>
<comment type="caution">
    <text evidence="2">The sequence shown here is derived from an EMBL/GenBank/DDBJ whole genome shotgun (WGS) entry which is preliminary data.</text>
</comment>
<name>A0AAE0NQH3_9PEZI</name>
<dbReference type="Pfam" id="PF06985">
    <property type="entry name" value="HET"/>
    <property type="match status" value="1"/>
</dbReference>
<protein>
    <submittedName>
        <fullName evidence="2">Heterokaryon incompatibility protein-domain-containing protein</fullName>
    </submittedName>
</protein>
<organism evidence="2 3">
    <name type="scientific">Podospora didyma</name>
    <dbReference type="NCBI Taxonomy" id="330526"/>
    <lineage>
        <taxon>Eukaryota</taxon>
        <taxon>Fungi</taxon>
        <taxon>Dikarya</taxon>
        <taxon>Ascomycota</taxon>
        <taxon>Pezizomycotina</taxon>
        <taxon>Sordariomycetes</taxon>
        <taxon>Sordariomycetidae</taxon>
        <taxon>Sordariales</taxon>
        <taxon>Podosporaceae</taxon>
        <taxon>Podospora</taxon>
    </lineage>
</organism>
<proteinExistence type="predicted"/>
<dbReference type="InterPro" id="IPR010730">
    <property type="entry name" value="HET"/>
</dbReference>
<gene>
    <name evidence="2" type="ORF">B0H63DRAFT_187589</name>
</gene>
<reference evidence="2" key="2">
    <citation type="submission" date="2023-06" db="EMBL/GenBank/DDBJ databases">
        <authorList>
            <consortium name="Lawrence Berkeley National Laboratory"/>
            <person name="Haridas S."/>
            <person name="Hensen N."/>
            <person name="Bonometti L."/>
            <person name="Westerberg I."/>
            <person name="Brannstrom I.O."/>
            <person name="Guillou S."/>
            <person name="Cros-Aarteil S."/>
            <person name="Calhoun S."/>
            <person name="Kuo A."/>
            <person name="Mondo S."/>
            <person name="Pangilinan J."/>
            <person name="Riley R."/>
            <person name="LaButti K."/>
            <person name="Andreopoulos B."/>
            <person name="Lipzen A."/>
            <person name="Chen C."/>
            <person name="Yanf M."/>
            <person name="Daum C."/>
            <person name="Ng V."/>
            <person name="Clum A."/>
            <person name="Steindorff A."/>
            <person name="Ohm R."/>
            <person name="Martin F."/>
            <person name="Silar P."/>
            <person name="Natvig D."/>
            <person name="Lalanne C."/>
            <person name="Gautier V."/>
            <person name="Ament-velasquez S.L."/>
            <person name="Kruys A."/>
            <person name="Hutchinson M.I."/>
            <person name="Powell A.J."/>
            <person name="Barry K."/>
            <person name="Miller A.N."/>
            <person name="Grigoriev I.V."/>
            <person name="Debuchy R."/>
            <person name="Gladieux P."/>
            <person name="Thoren M.H."/>
            <person name="Johannesson H."/>
        </authorList>
    </citation>
    <scope>NUCLEOTIDE SEQUENCE</scope>
    <source>
        <strain evidence="2">CBS 232.78</strain>
    </source>
</reference>
<dbReference type="InterPro" id="IPR052895">
    <property type="entry name" value="HetReg/Transcr_Mod"/>
</dbReference>
<dbReference type="Pfam" id="PF26639">
    <property type="entry name" value="Het-6_barrel"/>
    <property type="match status" value="1"/>
</dbReference>
<evidence type="ECO:0000313" key="2">
    <source>
        <dbReference type="EMBL" id="KAK3385781.1"/>
    </source>
</evidence>
<reference evidence="2" key="1">
    <citation type="journal article" date="2023" name="Mol. Phylogenet. Evol.">
        <title>Genome-scale phylogeny and comparative genomics of the fungal order Sordariales.</title>
        <authorList>
            <person name="Hensen N."/>
            <person name="Bonometti L."/>
            <person name="Westerberg I."/>
            <person name="Brannstrom I.O."/>
            <person name="Guillou S."/>
            <person name="Cros-Aarteil S."/>
            <person name="Calhoun S."/>
            <person name="Haridas S."/>
            <person name="Kuo A."/>
            <person name="Mondo S."/>
            <person name="Pangilinan J."/>
            <person name="Riley R."/>
            <person name="LaButti K."/>
            <person name="Andreopoulos B."/>
            <person name="Lipzen A."/>
            <person name="Chen C."/>
            <person name="Yan M."/>
            <person name="Daum C."/>
            <person name="Ng V."/>
            <person name="Clum A."/>
            <person name="Steindorff A."/>
            <person name="Ohm R.A."/>
            <person name="Martin F."/>
            <person name="Silar P."/>
            <person name="Natvig D.O."/>
            <person name="Lalanne C."/>
            <person name="Gautier V."/>
            <person name="Ament-Velasquez S.L."/>
            <person name="Kruys A."/>
            <person name="Hutchinson M.I."/>
            <person name="Powell A.J."/>
            <person name="Barry K."/>
            <person name="Miller A.N."/>
            <person name="Grigoriev I.V."/>
            <person name="Debuchy R."/>
            <person name="Gladieux P."/>
            <person name="Hiltunen Thoren M."/>
            <person name="Johannesson H."/>
        </authorList>
    </citation>
    <scope>NUCLEOTIDE SEQUENCE</scope>
    <source>
        <strain evidence="2">CBS 232.78</strain>
    </source>
</reference>
<dbReference type="PANTHER" id="PTHR24148:SF64">
    <property type="entry name" value="HETEROKARYON INCOMPATIBILITY DOMAIN-CONTAINING PROTEIN"/>
    <property type="match status" value="1"/>
</dbReference>